<evidence type="ECO:0000256" key="2">
    <source>
        <dbReference type="HAMAP-Rule" id="MF_00457"/>
    </source>
</evidence>
<dbReference type="InterPro" id="IPR050114">
    <property type="entry name" value="UPF0173_UPF0282_UlaG_hydrolase"/>
</dbReference>
<comment type="similarity">
    <text evidence="2">Belongs to the UPF0173 family.</text>
</comment>
<dbReference type="Gene3D" id="3.60.15.10">
    <property type="entry name" value="Ribonuclease Z/Hydroxyacylglutathione hydrolase-like"/>
    <property type="match status" value="1"/>
</dbReference>
<dbReference type="InterPro" id="IPR036866">
    <property type="entry name" value="RibonucZ/Hydroxyglut_hydro"/>
</dbReference>
<evidence type="ECO:0000256" key="1">
    <source>
        <dbReference type="ARBA" id="ARBA00022801"/>
    </source>
</evidence>
<dbReference type="Pfam" id="PF13483">
    <property type="entry name" value="Lactamase_B_3"/>
    <property type="match status" value="1"/>
</dbReference>
<reference evidence="4 5" key="1">
    <citation type="journal article" date="2016" name="Front. Microbiol.">
        <title>Fuerstia marisgermanicae gen. nov., sp. nov., an Unusual Member of the Phylum Planctomycetes from the German Wadden Sea.</title>
        <authorList>
            <person name="Kohn T."/>
            <person name="Heuer A."/>
            <person name="Jogler M."/>
            <person name="Vollmers J."/>
            <person name="Boedeker C."/>
            <person name="Bunk B."/>
            <person name="Rast P."/>
            <person name="Borchert D."/>
            <person name="Glockner I."/>
            <person name="Freese H.M."/>
            <person name="Klenk H.P."/>
            <person name="Overmann J."/>
            <person name="Kaster A.K."/>
            <person name="Rohde M."/>
            <person name="Wiegand S."/>
            <person name="Jogler C."/>
        </authorList>
    </citation>
    <scope>NUCLEOTIDE SEQUENCE [LARGE SCALE GENOMIC DNA]</scope>
    <source>
        <strain evidence="4 5">NH11</strain>
    </source>
</reference>
<gene>
    <name evidence="4" type="ORF">Fuma_01976</name>
</gene>
<accession>A0A1P8WE65</accession>
<sequence length="228" mass="24243">MTTKITWLGHSAFQVETAGKTILLDPFFTGNPAATVSADSVAADAILITHGHGDHIGDTVDIAKRTGALVVANFEIVTWLQGQGLENVHAMHIGGSHAFDFGTVKLTIAHHGSALPDNSYGGNPAGIILKTADGNIYFAGDTALFSDMQLIGDEDLEVAVLPIGDNFTMGPDDSVKATNFLSPRIVIPQHYNTWPLINQDTAAWETNINLQTSATPVVLQVGEHFDLS</sequence>
<evidence type="ECO:0000313" key="5">
    <source>
        <dbReference type="Proteomes" id="UP000187735"/>
    </source>
</evidence>
<dbReference type="RefSeq" id="WP_077023996.1">
    <property type="nucleotide sequence ID" value="NZ_CP017641.1"/>
</dbReference>
<feature type="domain" description="Metallo-beta-lactamase" evidence="3">
    <location>
        <begin position="9"/>
        <end position="190"/>
    </location>
</feature>
<keyword evidence="5" id="KW-1185">Reference proteome</keyword>
<dbReference type="KEGG" id="fmr:Fuma_01976"/>
<dbReference type="EMBL" id="CP017641">
    <property type="protein sequence ID" value="APZ92365.1"/>
    <property type="molecule type" value="Genomic_DNA"/>
</dbReference>
<protein>
    <recommendedName>
        <fullName evidence="2">UPF0173 metal-dependent hydrolase Fuma_01976</fullName>
    </recommendedName>
</protein>
<dbReference type="InterPro" id="IPR001279">
    <property type="entry name" value="Metallo-B-lactamas"/>
</dbReference>
<proteinExistence type="inferred from homology"/>
<dbReference type="InterPro" id="IPR022877">
    <property type="entry name" value="UPF0173"/>
</dbReference>
<evidence type="ECO:0000259" key="3">
    <source>
        <dbReference type="SMART" id="SM00849"/>
    </source>
</evidence>
<dbReference type="PANTHER" id="PTHR43546">
    <property type="entry name" value="UPF0173 METAL-DEPENDENT HYDROLASE MJ1163-RELATED"/>
    <property type="match status" value="1"/>
</dbReference>
<dbReference type="OrthoDB" id="9789133at2"/>
<dbReference type="NCBIfam" id="NF001911">
    <property type="entry name" value="PRK00685.1"/>
    <property type="match status" value="1"/>
</dbReference>
<dbReference type="STRING" id="1891926.Fuma_01976"/>
<dbReference type="Proteomes" id="UP000187735">
    <property type="component" value="Chromosome"/>
</dbReference>
<keyword evidence="1 2" id="KW-0378">Hydrolase</keyword>
<dbReference type="SMART" id="SM00849">
    <property type="entry name" value="Lactamase_B"/>
    <property type="match status" value="1"/>
</dbReference>
<organism evidence="4 5">
    <name type="scientific">Fuerstiella marisgermanici</name>
    <dbReference type="NCBI Taxonomy" id="1891926"/>
    <lineage>
        <taxon>Bacteria</taxon>
        <taxon>Pseudomonadati</taxon>
        <taxon>Planctomycetota</taxon>
        <taxon>Planctomycetia</taxon>
        <taxon>Planctomycetales</taxon>
        <taxon>Planctomycetaceae</taxon>
        <taxon>Fuerstiella</taxon>
    </lineage>
</organism>
<dbReference type="GO" id="GO:0016787">
    <property type="term" value="F:hydrolase activity"/>
    <property type="evidence" value="ECO:0007669"/>
    <property type="project" value="UniProtKB-UniRule"/>
</dbReference>
<name>A0A1P8WE65_9PLAN</name>
<dbReference type="AlphaFoldDB" id="A0A1P8WE65"/>
<dbReference type="SUPFAM" id="SSF56281">
    <property type="entry name" value="Metallo-hydrolase/oxidoreductase"/>
    <property type="match status" value="1"/>
</dbReference>
<dbReference type="PANTHER" id="PTHR43546:SF3">
    <property type="entry name" value="UPF0173 METAL-DEPENDENT HYDROLASE MJ1163"/>
    <property type="match status" value="1"/>
</dbReference>
<dbReference type="HAMAP" id="MF_00457">
    <property type="entry name" value="UPF0173"/>
    <property type="match status" value="1"/>
</dbReference>
<evidence type="ECO:0000313" key="4">
    <source>
        <dbReference type="EMBL" id="APZ92365.1"/>
    </source>
</evidence>